<dbReference type="AlphaFoldDB" id="A0A8C1G6V7"/>
<evidence type="ECO:0000256" key="1">
    <source>
        <dbReference type="ARBA" id="ARBA00022553"/>
    </source>
</evidence>
<dbReference type="Pfam" id="PF00566">
    <property type="entry name" value="RabGAP-TBC"/>
    <property type="match status" value="1"/>
</dbReference>
<reference evidence="6" key="2">
    <citation type="submission" date="2025-09" db="UniProtKB">
        <authorList>
            <consortium name="Ensembl"/>
        </authorList>
    </citation>
    <scope>IDENTIFICATION</scope>
</reference>
<evidence type="ECO:0000256" key="2">
    <source>
        <dbReference type="ARBA" id="ARBA00023054"/>
    </source>
</evidence>
<feature type="compositionally biased region" description="Polar residues" evidence="4">
    <location>
        <begin position="720"/>
        <end position="732"/>
    </location>
</feature>
<dbReference type="FunFam" id="1.10.10.750:FF:000002">
    <property type="entry name" value="Ecotropic viral integration site 5"/>
    <property type="match status" value="1"/>
</dbReference>
<dbReference type="InterPro" id="IPR050302">
    <property type="entry name" value="Rab_GAP_TBC_domain"/>
</dbReference>
<evidence type="ECO:0000313" key="7">
    <source>
        <dbReference type="Proteomes" id="UP000694427"/>
    </source>
</evidence>
<name>A0A8C1G6V7_CYPCA</name>
<evidence type="ECO:0000313" key="6">
    <source>
        <dbReference type="Ensembl" id="ENSCCRP00010000691.1"/>
    </source>
</evidence>
<dbReference type="InterPro" id="IPR035969">
    <property type="entry name" value="Rab-GAP_TBC_sf"/>
</dbReference>
<evidence type="ECO:0000256" key="3">
    <source>
        <dbReference type="SAM" id="Coils"/>
    </source>
</evidence>
<feature type="coiled-coil region" evidence="3">
    <location>
        <begin position="454"/>
        <end position="649"/>
    </location>
</feature>
<dbReference type="Gene3D" id="1.10.8.270">
    <property type="entry name" value="putative rabgap domain of human tbc1 domain family member 14 like domains"/>
    <property type="match status" value="1"/>
</dbReference>
<evidence type="ECO:0000259" key="5">
    <source>
        <dbReference type="PROSITE" id="PS50086"/>
    </source>
</evidence>
<sequence>MASQVATPSSLHTTVASSTASLSSPSSASPTQLSPDDVELLAKLEEQNRLLETDSKSLRSVNGSRRNSGSSLVSSSSASSNLSHLEEDSWILWGRIVNEWEDVWKKKEKQLKELVRKGIPHHFRAIVWQLLCNAQNLPIKEQYSELLKMTSPCEKLIRRDIARTYPEHEFFKEKDSLGQEVLFNVMKAYSLVDREVGYCQGSAFIVGLLLMQMPEEEAFCVFVKLMQDYRLRELFKPSMAELGLCMYQFECMIQEQLPELHVHFQAQSFHTSMYASSWFLTIFLTSFPLPVATRIFDIFMCEGLEIVFRVGMAILQMNQAELMQLDMEGMLQHFQKVIPHQLDSGPDKVIQAAYQVKYNAKKMKKLEKEYTTIKTKEMEEQVEIKKGNPRYSEEFILQLERELVQARLKEAESQCALKEMQDKILDMEKRNASLPDENNVVRLQEELIGVKLREAEALTGLKELRQQVRDLEEHWQRHLARTAGRWKDSPRKNAASELQDELMSVRLREAEAQAELREIRQRMLELETQNQIHSNQLRRAELEARNLQERLQVLTNQNKTLHAELQETKRKQAEIECKNKEEVMAVRLREADNIAAMAELQQQISELEIQKEEGKVQGQLNNTDSSQYIRDLKDQIADLKHEIRCLRGQRGLPGQASFDGIHIVNHYGGDNESYQSSDEDGVKLSPQLTRHQVRGRITLHPNLEDSESEGDEEGDALRLSVSSNGSHKTTTV</sequence>
<proteinExistence type="predicted"/>
<dbReference type="PANTHER" id="PTHR47219:SF11">
    <property type="entry name" value="EVI5-LIKE PROTEIN ISOFORM X1"/>
    <property type="match status" value="1"/>
</dbReference>
<dbReference type="FunFam" id="1.10.472.80:FF:000002">
    <property type="entry name" value="Ecotropic viral integration site 5"/>
    <property type="match status" value="1"/>
</dbReference>
<dbReference type="FunFam" id="1.10.8.270:FF:000003">
    <property type="entry name" value="Ecotropic viral integration site 5"/>
    <property type="match status" value="1"/>
</dbReference>
<organism evidence="6 7">
    <name type="scientific">Cyprinus carpio</name>
    <name type="common">Common carp</name>
    <dbReference type="NCBI Taxonomy" id="7962"/>
    <lineage>
        <taxon>Eukaryota</taxon>
        <taxon>Metazoa</taxon>
        <taxon>Chordata</taxon>
        <taxon>Craniata</taxon>
        <taxon>Vertebrata</taxon>
        <taxon>Euteleostomi</taxon>
        <taxon>Actinopterygii</taxon>
        <taxon>Neopterygii</taxon>
        <taxon>Teleostei</taxon>
        <taxon>Ostariophysi</taxon>
        <taxon>Cypriniformes</taxon>
        <taxon>Cyprinidae</taxon>
        <taxon>Cyprininae</taxon>
        <taxon>Cyprinus</taxon>
    </lineage>
</organism>
<accession>A0A8C1G6V7</accession>
<dbReference type="Gene3D" id="1.10.10.750">
    <property type="entry name" value="Ypt/Rab-GAP domain of gyp1p, domain 1"/>
    <property type="match status" value="1"/>
</dbReference>
<keyword evidence="2 3" id="KW-0175">Coiled coil</keyword>
<feature type="region of interest" description="Disordered" evidence="4">
    <location>
        <begin position="669"/>
        <end position="688"/>
    </location>
</feature>
<feature type="compositionally biased region" description="Low complexity" evidence="4">
    <location>
        <begin position="58"/>
        <end position="78"/>
    </location>
</feature>
<feature type="compositionally biased region" description="Acidic residues" evidence="4">
    <location>
        <begin position="704"/>
        <end position="714"/>
    </location>
</feature>
<feature type="region of interest" description="Disordered" evidence="4">
    <location>
        <begin position="53"/>
        <end position="78"/>
    </location>
</feature>
<dbReference type="GO" id="GO:0031267">
    <property type="term" value="F:small GTPase binding"/>
    <property type="evidence" value="ECO:0007669"/>
    <property type="project" value="TreeGrafter"/>
</dbReference>
<feature type="region of interest" description="Disordered" evidence="4">
    <location>
        <begin position="1"/>
        <end position="38"/>
    </location>
</feature>
<dbReference type="InterPro" id="IPR000195">
    <property type="entry name" value="Rab-GAP-TBC_dom"/>
</dbReference>
<reference evidence="6" key="1">
    <citation type="submission" date="2025-08" db="UniProtKB">
        <authorList>
            <consortium name="Ensembl"/>
        </authorList>
    </citation>
    <scope>IDENTIFICATION</scope>
</reference>
<dbReference type="GO" id="GO:0005096">
    <property type="term" value="F:GTPase activator activity"/>
    <property type="evidence" value="ECO:0007669"/>
    <property type="project" value="UniProtKB-ARBA"/>
</dbReference>
<dbReference type="SUPFAM" id="SSF47923">
    <property type="entry name" value="Ypt/Rab-GAP domain of gyp1p"/>
    <property type="match status" value="2"/>
</dbReference>
<feature type="region of interest" description="Disordered" evidence="4">
    <location>
        <begin position="698"/>
        <end position="732"/>
    </location>
</feature>
<evidence type="ECO:0000256" key="4">
    <source>
        <dbReference type="SAM" id="MobiDB-lite"/>
    </source>
</evidence>
<dbReference type="SMART" id="SM00164">
    <property type="entry name" value="TBC"/>
    <property type="match status" value="1"/>
</dbReference>
<feature type="compositionally biased region" description="Low complexity" evidence="4">
    <location>
        <begin position="9"/>
        <end position="35"/>
    </location>
</feature>
<dbReference type="Proteomes" id="UP000694427">
    <property type="component" value="Unplaced"/>
</dbReference>
<keyword evidence="1" id="KW-0597">Phosphoprotein</keyword>
<dbReference type="Gene3D" id="1.10.472.80">
    <property type="entry name" value="Ypt/Rab-GAP domain of gyp1p, domain 3"/>
    <property type="match status" value="1"/>
</dbReference>
<feature type="domain" description="Rab-GAP TBC" evidence="5">
    <location>
        <begin position="118"/>
        <end position="303"/>
    </location>
</feature>
<dbReference type="PANTHER" id="PTHR47219">
    <property type="entry name" value="RAB GTPASE-ACTIVATING PROTEIN 1-LIKE"/>
    <property type="match status" value="1"/>
</dbReference>
<protein>
    <submittedName>
        <fullName evidence="6">Ecotropic viral integration site 5b</fullName>
    </submittedName>
</protein>
<keyword evidence="7" id="KW-1185">Reference proteome</keyword>
<dbReference type="PROSITE" id="PS50086">
    <property type="entry name" value="TBC_RABGAP"/>
    <property type="match status" value="1"/>
</dbReference>
<dbReference type="Ensembl" id="ENSCCRT00010000783.1">
    <property type="protein sequence ID" value="ENSCCRP00010000691.1"/>
    <property type="gene ID" value="ENSCCRG00010000349.1"/>
</dbReference>